<organism evidence="2 3">
    <name type="scientific">Parafrankia irregularis</name>
    <dbReference type="NCBI Taxonomy" id="795642"/>
    <lineage>
        <taxon>Bacteria</taxon>
        <taxon>Bacillati</taxon>
        <taxon>Actinomycetota</taxon>
        <taxon>Actinomycetes</taxon>
        <taxon>Frankiales</taxon>
        <taxon>Frankiaceae</taxon>
        <taxon>Parafrankia</taxon>
    </lineage>
</organism>
<feature type="transmembrane region" description="Helical" evidence="1">
    <location>
        <begin position="9"/>
        <end position="30"/>
    </location>
</feature>
<gene>
    <name evidence="2" type="ORF">Ga0074812_12778</name>
</gene>
<protein>
    <submittedName>
        <fullName evidence="2">Uncharacterized protein</fullName>
    </submittedName>
</protein>
<keyword evidence="1" id="KW-0472">Membrane</keyword>
<keyword evidence="1" id="KW-0812">Transmembrane</keyword>
<proteinExistence type="predicted"/>
<evidence type="ECO:0000256" key="1">
    <source>
        <dbReference type="SAM" id="Phobius"/>
    </source>
</evidence>
<keyword evidence="3" id="KW-1185">Reference proteome</keyword>
<dbReference type="AlphaFoldDB" id="A0A0S4QW23"/>
<dbReference type="EMBL" id="FAOZ01000027">
    <property type="protein sequence ID" value="CUU59401.1"/>
    <property type="molecule type" value="Genomic_DNA"/>
</dbReference>
<name>A0A0S4QW23_9ACTN</name>
<keyword evidence="1" id="KW-1133">Transmembrane helix</keyword>
<dbReference type="Proteomes" id="UP000198802">
    <property type="component" value="Unassembled WGS sequence"/>
</dbReference>
<dbReference type="RefSeq" id="WP_091283472.1">
    <property type="nucleotide sequence ID" value="NZ_FAOZ01000027.1"/>
</dbReference>
<evidence type="ECO:0000313" key="2">
    <source>
        <dbReference type="EMBL" id="CUU59401.1"/>
    </source>
</evidence>
<reference evidence="3" key="1">
    <citation type="submission" date="2015-11" db="EMBL/GenBank/DDBJ databases">
        <authorList>
            <person name="Varghese N."/>
        </authorList>
    </citation>
    <scope>NUCLEOTIDE SEQUENCE [LARGE SCALE GENOMIC DNA]</scope>
    <source>
        <strain evidence="3">DSM 45899</strain>
    </source>
</reference>
<evidence type="ECO:0000313" key="3">
    <source>
        <dbReference type="Proteomes" id="UP000198802"/>
    </source>
</evidence>
<accession>A0A0S4QW23</accession>
<sequence>MNRIRVEQLALGGSAFFAVASSVIGFRWVASPYFRGYASAAAVCYLLSRLAAAQAERQGEPSGKRR</sequence>